<name>A0A562IHL7_MICOL</name>
<gene>
    <name evidence="2" type="ORF">JD77_05556</name>
</gene>
<dbReference type="Proteomes" id="UP000319825">
    <property type="component" value="Unassembled WGS sequence"/>
</dbReference>
<dbReference type="InterPro" id="IPR002220">
    <property type="entry name" value="DapA-like"/>
</dbReference>
<evidence type="ECO:0000313" key="2">
    <source>
        <dbReference type="EMBL" id="TWH70531.1"/>
    </source>
</evidence>
<organism evidence="2 3">
    <name type="scientific">Micromonospora olivasterospora</name>
    <dbReference type="NCBI Taxonomy" id="1880"/>
    <lineage>
        <taxon>Bacteria</taxon>
        <taxon>Bacillati</taxon>
        <taxon>Actinomycetota</taxon>
        <taxon>Actinomycetes</taxon>
        <taxon>Micromonosporales</taxon>
        <taxon>Micromonosporaceae</taxon>
        <taxon>Micromonospora</taxon>
    </lineage>
</organism>
<keyword evidence="1" id="KW-0456">Lyase</keyword>
<dbReference type="Gene3D" id="3.20.20.70">
    <property type="entry name" value="Aldolase class I"/>
    <property type="match status" value="1"/>
</dbReference>
<comment type="caution">
    <text evidence="2">The sequence shown here is derived from an EMBL/GenBank/DDBJ whole genome shotgun (WGS) entry which is preliminary data.</text>
</comment>
<evidence type="ECO:0000256" key="1">
    <source>
        <dbReference type="ARBA" id="ARBA00023239"/>
    </source>
</evidence>
<reference evidence="2 3" key="1">
    <citation type="submission" date="2019-07" db="EMBL/GenBank/DDBJ databases">
        <title>R&amp;d 2014.</title>
        <authorList>
            <person name="Klenk H.-P."/>
        </authorList>
    </citation>
    <scope>NUCLEOTIDE SEQUENCE [LARGE SCALE GENOMIC DNA]</scope>
    <source>
        <strain evidence="2 3">DSM 43868</strain>
    </source>
</reference>
<accession>A0A562IHL7</accession>
<dbReference type="InterPro" id="IPR013785">
    <property type="entry name" value="Aldolase_TIM"/>
</dbReference>
<dbReference type="AlphaFoldDB" id="A0A562IHL7"/>
<dbReference type="GO" id="GO:0016829">
    <property type="term" value="F:lyase activity"/>
    <property type="evidence" value="ECO:0007669"/>
    <property type="project" value="UniProtKB-KW"/>
</dbReference>
<evidence type="ECO:0000313" key="3">
    <source>
        <dbReference type="Proteomes" id="UP000319825"/>
    </source>
</evidence>
<keyword evidence="3" id="KW-1185">Reference proteome</keyword>
<dbReference type="Pfam" id="PF00701">
    <property type="entry name" value="DHDPS"/>
    <property type="match status" value="1"/>
</dbReference>
<dbReference type="SUPFAM" id="SSF51569">
    <property type="entry name" value="Aldolase"/>
    <property type="match status" value="1"/>
</dbReference>
<sequence>MTVNPRISLDLRDALRAGDNVTAAELINRISRFEELRARNNSAHNVSAVKEALAQLGLCSREVRAPSSQLTEAERHEVREVLADWGMAGELVRTPVEATAAA</sequence>
<protein>
    <submittedName>
        <fullName evidence="2">4-hydroxy-tetrahydrodipicolinate synthase</fullName>
    </submittedName>
</protein>
<dbReference type="EMBL" id="VLKE01000001">
    <property type="protein sequence ID" value="TWH70531.1"/>
    <property type="molecule type" value="Genomic_DNA"/>
</dbReference>
<proteinExistence type="predicted"/>